<feature type="domain" description="vWA-MoxR associated protein N-terminal HTH" evidence="2">
    <location>
        <begin position="16"/>
        <end position="97"/>
    </location>
</feature>
<dbReference type="Proteomes" id="UP000014617">
    <property type="component" value="Unassembled WGS sequence"/>
</dbReference>
<dbReference type="Pfam" id="PF26355">
    <property type="entry name" value="HTH_VMAP-M9"/>
    <property type="match status" value="1"/>
</dbReference>
<dbReference type="Pfam" id="PF00805">
    <property type="entry name" value="Pentapeptide"/>
    <property type="match status" value="2"/>
</dbReference>
<dbReference type="EMBL" id="ASZQ01000258">
    <property type="protein sequence ID" value="EPF19015.1"/>
    <property type="molecule type" value="Genomic_DNA"/>
</dbReference>
<dbReference type="RefSeq" id="WP_016516706.1">
    <property type="nucleotide sequence ID" value="NZ_ASZQ01000258.1"/>
</dbReference>
<proteinExistence type="predicted"/>
<sequence>MMINELKMTEIKPLSWTELEMLVNDLKKEHTNKGLTDLETKILKGIFDDKTYRDLAKEIRQEEQSIKNAASSLFKILSEQTGEKIEKSNLITALARYRDNSQTFDHNNQPQTQQSNKVLELVIEVGIDDLTPEKIDKINNLIQKIARDNTIKPIMKLKGSIRLFLEGSEDGLQRLADLHQSGELQALLNELKSDDIPEIIVKKAEFTTDAKVIEKAELIKAIREGTIDETTLRFVDLSGAILIEADLSWANLSEADLSGANLSGANLSGVNLSGANLWGANLIQAILSGADLRRANLREANLGQADLWRANLRGANLSGVNLGQADLWRANLSGANLSGVNLSGANLWGANLRGANLSGANLSGVNLSGANLWGANLRGANLRGAKVENAIFIGATGITPEQKQDLIRRGAIFGDNSNDRSKVLV</sequence>
<dbReference type="InterPro" id="IPR001646">
    <property type="entry name" value="5peptide_repeat"/>
</dbReference>
<dbReference type="OrthoDB" id="453283at2"/>
<accession>S3J1E8</accession>
<reference evidence="3 4" key="1">
    <citation type="journal article" date="2013" name="Genome Announc.">
        <title>Draft Genome Sequence of the Brazilian Toxic Bloom-Forming Cyanobacterium Microcystis aeruginosa Strain SPC777.</title>
        <authorList>
            <person name="Fiore M.F."/>
            <person name="Alvarenga D.O."/>
            <person name="Varani A.M."/>
            <person name="Hoff-Risseti C."/>
            <person name="Crespim E."/>
            <person name="Ramos R.T."/>
            <person name="Silva A."/>
            <person name="Schaker P.D."/>
            <person name="Heck K."/>
            <person name="Rigonato J."/>
            <person name="Schneider M.P."/>
        </authorList>
    </citation>
    <scope>NUCLEOTIDE SEQUENCE [LARGE SCALE GENOMIC DNA]</scope>
    <source>
        <strain evidence="4">SPC 777</strain>
    </source>
</reference>
<dbReference type="InterPro" id="IPR049341">
    <property type="entry name" value="TRADD-like_N"/>
</dbReference>
<dbReference type="PANTHER" id="PTHR14136:SF17">
    <property type="entry name" value="BTB_POZ DOMAIN-CONTAINING PROTEIN KCTD9"/>
    <property type="match status" value="1"/>
</dbReference>
<feature type="domain" description="TRADD-like N-terminal" evidence="1">
    <location>
        <begin position="132"/>
        <end position="188"/>
    </location>
</feature>
<dbReference type="InterPro" id="IPR051082">
    <property type="entry name" value="Pentapeptide-BTB/POZ_domain"/>
</dbReference>
<dbReference type="PATRIC" id="fig|482300.6.peg.4660"/>
<organism evidence="3 4">
    <name type="scientific">Microcystis aeruginosa SPC777</name>
    <dbReference type="NCBI Taxonomy" id="482300"/>
    <lineage>
        <taxon>Bacteria</taxon>
        <taxon>Bacillati</taxon>
        <taxon>Cyanobacteriota</taxon>
        <taxon>Cyanophyceae</taxon>
        <taxon>Oscillatoriophycideae</taxon>
        <taxon>Chroococcales</taxon>
        <taxon>Microcystaceae</taxon>
        <taxon>Microcystis</taxon>
    </lineage>
</organism>
<evidence type="ECO:0000313" key="3">
    <source>
        <dbReference type="EMBL" id="EPF19015.1"/>
    </source>
</evidence>
<name>S3J1E8_MICAE</name>
<evidence type="ECO:0000259" key="2">
    <source>
        <dbReference type="Pfam" id="PF26355"/>
    </source>
</evidence>
<gene>
    <name evidence="3" type="ORF">MAESPC_04199</name>
</gene>
<dbReference type="PANTHER" id="PTHR14136">
    <property type="entry name" value="BTB_POZ DOMAIN-CONTAINING PROTEIN KCTD9"/>
    <property type="match status" value="1"/>
</dbReference>
<evidence type="ECO:0000313" key="4">
    <source>
        <dbReference type="Proteomes" id="UP000014617"/>
    </source>
</evidence>
<dbReference type="SUPFAM" id="SSF141571">
    <property type="entry name" value="Pentapeptide repeat-like"/>
    <property type="match status" value="1"/>
</dbReference>
<comment type="caution">
    <text evidence="3">The sequence shown here is derived from an EMBL/GenBank/DDBJ whole genome shotgun (WGS) entry which is preliminary data.</text>
</comment>
<dbReference type="InterPro" id="IPR058651">
    <property type="entry name" value="HTH_VMAP-M9"/>
</dbReference>
<dbReference type="AlphaFoldDB" id="S3J1E8"/>
<protein>
    <submittedName>
        <fullName evidence="3">Type III effector pipB2</fullName>
    </submittedName>
</protein>
<evidence type="ECO:0000259" key="1">
    <source>
        <dbReference type="Pfam" id="PF20694"/>
    </source>
</evidence>
<dbReference type="Gene3D" id="2.160.20.80">
    <property type="entry name" value="E3 ubiquitin-protein ligase SopA"/>
    <property type="match status" value="1"/>
</dbReference>
<dbReference type="Pfam" id="PF20694">
    <property type="entry name" value="TRADD-like_N"/>
    <property type="match status" value="1"/>
</dbReference>